<dbReference type="FunFam" id="3.30.200.20:FF:000097">
    <property type="entry name" value="Probable serine/threonine-protein kinase nek1"/>
    <property type="match status" value="1"/>
</dbReference>
<evidence type="ECO:0000256" key="5">
    <source>
        <dbReference type="ARBA" id="ARBA00022741"/>
    </source>
</evidence>
<dbReference type="InterPro" id="IPR008271">
    <property type="entry name" value="Ser/Thr_kinase_AS"/>
</dbReference>
<dbReference type="PANTHER" id="PTHR44899:SF3">
    <property type="entry name" value="SERINE_THREONINE-PROTEIN KINASE NEK1"/>
    <property type="match status" value="1"/>
</dbReference>
<evidence type="ECO:0000256" key="6">
    <source>
        <dbReference type="ARBA" id="ARBA00022777"/>
    </source>
</evidence>
<dbReference type="Pfam" id="PF00069">
    <property type="entry name" value="Pkinase"/>
    <property type="match status" value="1"/>
</dbReference>
<evidence type="ECO:0000256" key="4">
    <source>
        <dbReference type="ARBA" id="ARBA00022679"/>
    </source>
</evidence>
<dbReference type="InterPro" id="IPR051131">
    <property type="entry name" value="NEK_Ser/Thr_kinase_NIMA"/>
</dbReference>
<dbReference type="EC" id="2.7.11.1" evidence="2"/>
<comment type="similarity">
    <text evidence="1">Belongs to the protein kinase superfamily. NEK Ser/Thr protein kinase family. NIMA subfamily.</text>
</comment>
<protein>
    <recommendedName>
        <fullName evidence="2">non-specific serine/threonine protein kinase</fullName>
        <ecNumber evidence="2">2.7.11.1</ecNumber>
    </recommendedName>
</protein>
<dbReference type="AlphaFoldDB" id="A0A8J5XJF4"/>
<accession>A0A8J5XJF4</accession>
<keyword evidence="5" id="KW-0547">Nucleotide-binding</keyword>
<comment type="catalytic activity">
    <reaction evidence="9">
        <text>L-seryl-[protein] + ATP = O-phospho-L-seryl-[protein] + ADP + H(+)</text>
        <dbReference type="Rhea" id="RHEA:17989"/>
        <dbReference type="Rhea" id="RHEA-COMP:9863"/>
        <dbReference type="Rhea" id="RHEA-COMP:11604"/>
        <dbReference type="ChEBI" id="CHEBI:15378"/>
        <dbReference type="ChEBI" id="CHEBI:29999"/>
        <dbReference type="ChEBI" id="CHEBI:30616"/>
        <dbReference type="ChEBI" id="CHEBI:83421"/>
        <dbReference type="ChEBI" id="CHEBI:456216"/>
        <dbReference type="EC" id="2.7.11.1"/>
    </reaction>
</comment>
<feature type="region of interest" description="Disordered" evidence="10">
    <location>
        <begin position="672"/>
        <end position="723"/>
    </location>
</feature>
<evidence type="ECO:0000256" key="10">
    <source>
        <dbReference type="SAM" id="MobiDB-lite"/>
    </source>
</evidence>
<keyword evidence="3" id="KW-0723">Serine/threonine-protein kinase</keyword>
<dbReference type="EMBL" id="JAGTXO010000012">
    <property type="protein sequence ID" value="KAG8464550.1"/>
    <property type="molecule type" value="Genomic_DNA"/>
</dbReference>
<dbReference type="FunFam" id="1.10.510.10:FF:000869">
    <property type="entry name" value="Nek protein kinase"/>
    <property type="match status" value="1"/>
</dbReference>
<evidence type="ECO:0000256" key="8">
    <source>
        <dbReference type="ARBA" id="ARBA00047899"/>
    </source>
</evidence>
<keyword evidence="4" id="KW-0808">Transferase</keyword>
<dbReference type="Gene3D" id="3.30.200.20">
    <property type="entry name" value="Phosphorylase Kinase, domain 1"/>
    <property type="match status" value="1"/>
</dbReference>
<evidence type="ECO:0000313" key="13">
    <source>
        <dbReference type="Proteomes" id="UP000751190"/>
    </source>
</evidence>
<dbReference type="CDD" id="cd08215">
    <property type="entry name" value="STKc_Nek"/>
    <property type="match status" value="1"/>
</dbReference>
<feature type="region of interest" description="Disordered" evidence="10">
    <location>
        <begin position="483"/>
        <end position="511"/>
    </location>
</feature>
<evidence type="ECO:0000256" key="7">
    <source>
        <dbReference type="ARBA" id="ARBA00022840"/>
    </source>
</evidence>
<organism evidence="12 13">
    <name type="scientific">Diacronema lutheri</name>
    <name type="common">Unicellular marine alga</name>
    <name type="synonym">Monochrysis lutheri</name>
    <dbReference type="NCBI Taxonomy" id="2081491"/>
    <lineage>
        <taxon>Eukaryota</taxon>
        <taxon>Haptista</taxon>
        <taxon>Haptophyta</taxon>
        <taxon>Pavlovophyceae</taxon>
        <taxon>Pavlovales</taxon>
        <taxon>Pavlovaceae</taxon>
        <taxon>Diacronema</taxon>
    </lineage>
</organism>
<feature type="compositionally biased region" description="Low complexity" evidence="10">
    <location>
        <begin position="682"/>
        <end position="700"/>
    </location>
</feature>
<feature type="region of interest" description="Disordered" evidence="10">
    <location>
        <begin position="387"/>
        <end position="415"/>
    </location>
</feature>
<dbReference type="PROSITE" id="PS50011">
    <property type="entry name" value="PROTEIN_KINASE_DOM"/>
    <property type="match status" value="1"/>
</dbReference>
<feature type="compositionally biased region" description="Pro residues" evidence="10">
    <location>
        <begin position="710"/>
        <end position="720"/>
    </location>
</feature>
<keyword evidence="6" id="KW-0418">Kinase</keyword>
<feature type="region of interest" description="Disordered" evidence="10">
    <location>
        <begin position="558"/>
        <end position="600"/>
    </location>
</feature>
<keyword evidence="7" id="KW-0067">ATP-binding</keyword>
<evidence type="ECO:0000259" key="11">
    <source>
        <dbReference type="PROSITE" id="PS50011"/>
    </source>
</evidence>
<evidence type="ECO:0000256" key="1">
    <source>
        <dbReference type="ARBA" id="ARBA00010886"/>
    </source>
</evidence>
<dbReference type="OrthoDB" id="248923at2759"/>
<dbReference type="PROSITE" id="PS00108">
    <property type="entry name" value="PROTEIN_KINASE_ST"/>
    <property type="match status" value="1"/>
</dbReference>
<feature type="compositionally biased region" description="Low complexity" evidence="10">
    <location>
        <begin position="298"/>
        <end position="322"/>
    </location>
</feature>
<feature type="compositionally biased region" description="Low complexity" evidence="10">
    <location>
        <begin position="569"/>
        <end position="581"/>
    </location>
</feature>
<dbReference type="SMART" id="SM00220">
    <property type="entry name" value="S_TKc"/>
    <property type="match status" value="1"/>
</dbReference>
<dbReference type="SUPFAM" id="SSF56112">
    <property type="entry name" value="Protein kinase-like (PK-like)"/>
    <property type="match status" value="1"/>
</dbReference>
<feature type="region of interest" description="Disordered" evidence="10">
    <location>
        <begin position="614"/>
        <end position="639"/>
    </location>
</feature>
<dbReference type="GO" id="GO:0004674">
    <property type="term" value="F:protein serine/threonine kinase activity"/>
    <property type="evidence" value="ECO:0007669"/>
    <property type="project" value="UniProtKB-KW"/>
</dbReference>
<evidence type="ECO:0000256" key="2">
    <source>
        <dbReference type="ARBA" id="ARBA00012513"/>
    </source>
</evidence>
<comment type="catalytic activity">
    <reaction evidence="8">
        <text>L-threonyl-[protein] + ATP = O-phospho-L-threonyl-[protein] + ADP + H(+)</text>
        <dbReference type="Rhea" id="RHEA:46608"/>
        <dbReference type="Rhea" id="RHEA-COMP:11060"/>
        <dbReference type="Rhea" id="RHEA-COMP:11605"/>
        <dbReference type="ChEBI" id="CHEBI:15378"/>
        <dbReference type="ChEBI" id="CHEBI:30013"/>
        <dbReference type="ChEBI" id="CHEBI:30616"/>
        <dbReference type="ChEBI" id="CHEBI:61977"/>
        <dbReference type="ChEBI" id="CHEBI:456216"/>
        <dbReference type="EC" id="2.7.11.1"/>
    </reaction>
</comment>
<dbReference type="Gene3D" id="1.10.510.10">
    <property type="entry name" value="Transferase(Phosphotransferase) domain 1"/>
    <property type="match status" value="1"/>
</dbReference>
<keyword evidence="13" id="KW-1185">Reference proteome</keyword>
<dbReference type="PANTHER" id="PTHR44899">
    <property type="entry name" value="CAMK FAMILY PROTEIN KINASE"/>
    <property type="match status" value="1"/>
</dbReference>
<feature type="region of interest" description="Disordered" evidence="10">
    <location>
        <begin position="287"/>
        <end position="322"/>
    </location>
</feature>
<dbReference type="GO" id="GO:0005524">
    <property type="term" value="F:ATP binding"/>
    <property type="evidence" value="ECO:0007669"/>
    <property type="project" value="UniProtKB-KW"/>
</dbReference>
<proteinExistence type="inferred from homology"/>
<evidence type="ECO:0000256" key="9">
    <source>
        <dbReference type="ARBA" id="ARBA00048679"/>
    </source>
</evidence>
<gene>
    <name evidence="12" type="ORF">KFE25_009918</name>
</gene>
<dbReference type="InterPro" id="IPR000719">
    <property type="entry name" value="Prot_kinase_dom"/>
</dbReference>
<dbReference type="OMA" id="GHTHERR"/>
<dbReference type="Proteomes" id="UP000751190">
    <property type="component" value="Unassembled WGS sequence"/>
</dbReference>
<comment type="caution">
    <text evidence="12">The sequence shown here is derived from an EMBL/GenBank/DDBJ whole genome shotgun (WGS) entry which is preliminary data.</text>
</comment>
<name>A0A8J5XJF4_DIALT</name>
<dbReference type="InterPro" id="IPR011009">
    <property type="entry name" value="Kinase-like_dom_sf"/>
</dbReference>
<sequence length="805" mass="83801">MESYETLRRVGRGHHGTVWLVRDMRDGRLYCLKTINLQAYNEAERAQAAGEVSLLRSLDHPCIVRYREHFLDKDGSLCLVMTFCEGGDLASVIRAQRESGTHFSEAQVLDWFAQLALALGHTHERRILHRDLKTQNVFLTRAHLVKLGDYGIARLLDGSHEQAQTVVGTPFYMSPEVCQNRPYSYKSDVWALGCVLYELLALRQAWDGSNLLGLVYKIVQQTHEPPPSHYSAELRALLAAMLAKDPDDRPSVGEILQEPIVRQAVQAIAVREPARAQVAPPQLPPACALVGGPGGGSPDATSPTPSAASALTSAATPGAGSSRVLGLARVRRPLSGGLALLGRGAARGALVGAAGSPLVGSTPPPPPQPARAASACAAYAVGASCGTATSDGSARDSSARSPADGDDATAISLAHTPRSANVASLTPAQRMRARKLAVADEAASQLAAAAAEQRASTDAAARLGRLQFETSSQRQATLLATRAHETQQPAAHDEASHAGAGAPLGADTPLDAPALAGGGSCAASGAAARAPSRRASANLQQLPHVQALQQAVRAQTPVCGAEATGGGSSPSSPLSPQPLGGRARDACTPSRGDACNASEYSDDFEEDLGAEAKAKGDTRAGAEAGAEVGPLPSRAHARSRAGVRSVARLSVAVHAAAADEDSERLAQLAAAQLHTPPPQRKPAVAVGAATAADETSAQPARSASIDETPLLPPDDAPLPPRNGFEPRHSAAERAVALHARCEKTLGEAFAPVYTLLRSRHERQDSSDVRPALVAIVGRERLSECFCVDQLIFQELLASSAAGNVG</sequence>
<evidence type="ECO:0000313" key="12">
    <source>
        <dbReference type="EMBL" id="KAG8464550.1"/>
    </source>
</evidence>
<feature type="domain" description="Protein kinase" evidence="11">
    <location>
        <begin position="4"/>
        <end position="261"/>
    </location>
</feature>
<reference evidence="12" key="1">
    <citation type="submission" date="2021-05" db="EMBL/GenBank/DDBJ databases">
        <title>The genome of the haptophyte Pavlova lutheri (Diacronema luteri, Pavlovales) - a model for lipid biosynthesis in eukaryotic algae.</title>
        <authorList>
            <person name="Hulatt C.J."/>
            <person name="Posewitz M.C."/>
        </authorList>
    </citation>
    <scope>NUCLEOTIDE SEQUENCE</scope>
    <source>
        <strain evidence="12">NIVA-4/92</strain>
    </source>
</reference>
<evidence type="ECO:0000256" key="3">
    <source>
        <dbReference type="ARBA" id="ARBA00022527"/>
    </source>
</evidence>